<feature type="domain" description="Phosphoribosyltransferase" evidence="13">
    <location>
        <begin position="41"/>
        <end position="144"/>
    </location>
</feature>
<dbReference type="EC" id="2.4.2.7" evidence="7 12"/>
<dbReference type="CDD" id="cd06223">
    <property type="entry name" value="PRTases_typeI"/>
    <property type="match status" value="1"/>
</dbReference>
<dbReference type="UniPathway" id="UPA00588">
    <property type="reaction ID" value="UER00646"/>
</dbReference>
<keyword evidence="9 12" id="KW-0328">Glycosyltransferase</keyword>
<dbReference type="NCBIfam" id="NF002636">
    <property type="entry name" value="PRK02304.1-5"/>
    <property type="match status" value="1"/>
</dbReference>
<dbReference type="InterPro" id="IPR005764">
    <property type="entry name" value="Ade_phspho_trans"/>
</dbReference>
<proteinExistence type="inferred from homology"/>
<dbReference type="PANTHER" id="PTHR32315:SF3">
    <property type="entry name" value="ADENINE PHOSPHORIBOSYLTRANSFERASE"/>
    <property type="match status" value="1"/>
</dbReference>
<evidence type="ECO:0000256" key="5">
    <source>
        <dbReference type="ARBA" id="ARBA00008391"/>
    </source>
</evidence>
<comment type="similarity">
    <text evidence="5 12">Belongs to the purine/pyrimidine phosphoribosyltransferase family.</text>
</comment>
<evidence type="ECO:0000256" key="7">
    <source>
        <dbReference type="ARBA" id="ARBA00011893"/>
    </source>
</evidence>
<dbReference type="NCBIfam" id="TIGR01090">
    <property type="entry name" value="apt"/>
    <property type="match status" value="1"/>
</dbReference>
<evidence type="ECO:0000256" key="11">
    <source>
        <dbReference type="ARBA" id="ARBA00022726"/>
    </source>
</evidence>
<evidence type="ECO:0000256" key="6">
    <source>
        <dbReference type="ARBA" id="ARBA00011738"/>
    </source>
</evidence>
<dbReference type="InterPro" id="IPR050054">
    <property type="entry name" value="UPRTase/APRTase"/>
</dbReference>
<evidence type="ECO:0000256" key="3">
    <source>
        <dbReference type="ARBA" id="ARBA00004496"/>
    </source>
</evidence>
<keyword evidence="8 12" id="KW-0963">Cytoplasm</keyword>
<dbReference type="GO" id="GO:0005737">
    <property type="term" value="C:cytoplasm"/>
    <property type="evidence" value="ECO:0007669"/>
    <property type="project" value="UniProtKB-SubCell"/>
</dbReference>
<dbReference type="GO" id="GO:0003999">
    <property type="term" value="F:adenine phosphoribosyltransferase activity"/>
    <property type="evidence" value="ECO:0007669"/>
    <property type="project" value="UniProtKB-UniRule"/>
</dbReference>
<dbReference type="Pfam" id="PF00156">
    <property type="entry name" value="Pribosyltran"/>
    <property type="match status" value="1"/>
</dbReference>
<dbReference type="GO" id="GO:0006166">
    <property type="term" value="P:purine ribonucleoside salvage"/>
    <property type="evidence" value="ECO:0007669"/>
    <property type="project" value="UniProtKB-UniRule"/>
</dbReference>
<dbReference type="SUPFAM" id="SSF53271">
    <property type="entry name" value="PRTase-like"/>
    <property type="match status" value="1"/>
</dbReference>
<evidence type="ECO:0000256" key="1">
    <source>
        <dbReference type="ARBA" id="ARBA00000868"/>
    </source>
</evidence>
<reference evidence="14" key="1">
    <citation type="submission" date="2009-11" db="EMBL/GenBank/DDBJ databases">
        <title>Microbial diversity profiles of fluids from low-temperature petroleum reservoirs with and without exogenous water perturbation.</title>
        <authorList>
            <person name="Pham V.D."/>
            <person name="Hnatow L.L."/>
            <person name="Zhang S."/>
            <person name="Fallon R.D."/>
            <person name="DeLong E.F."/>
            <person name="Keeler S.J."/>
        </authorList>
    </citation>
    <scope>NUCLEOTIDE SEQUENCE</scope>
</reference>
<dbReference type="InterPro" id="IPR029057">
    <property type="entry name" value="PRTase-like"/>
</dbReference>
<comment type="subunit">
    <text evidence="6 12">Homodimer.</text>
</comment>
<evidence type="ECO:0000256" key="10">
    <source>
        <dbReference type="ARBA" id="ARBA00022679"/>
    </source>
</evidence>
<dbReference type="GO" id="GO:0044209">
    <property type="term" value="P:AMP salvage"/>
    <property type="evidence" value="ECO:0007669"/>
    <property type="project" value="UniProtKB-UniRule"/>
</dbReference>
<comment type="subcellular location">
    <subcellularLocation>
        <location evidence="3 12">Cytoplasm</location>
    </subcellularLocation>
</comment>
<accession>G3BMH5</accession>
<dbReference type="GO" id="GO:0002055">
    <property type="term" value="F:adenine binding"/>
    <property type="evidence" value="ECO:0007669"/>
    <property type="project" value="TreeGrafter"/>
</dbReference>
<organism evidence="14">
    <name type="scientific">uncultured Atribacterota bacterium</name>
    <dbReference type="NCBI Taxonomy" id="263865"/>
    <lineage>
        <taxon>Bacteria</taxon>
        <taxon>Pseudomonadati</taxon>
        <taxon>Atribacterota</taxon>
        <taxon>environmental samples</taxon>
    </lineage>
</organism>
<comment type="function">
    <text evidence="2 12">Catalyzes a salvage reaction resulting in the formation of AMP, that is energically less costly than de novo synthesis.</text>
</comment>
<dbReference type="HAMAP" id="MF_00004">
    <property type="entry name" value="Aden_phosphoribosyltr"/>
    <property type="match status" value="1"/>
</dbReference>
<evidence type="ECO:0000256" key="4">
    <source>
        <dbReference type="ARBA" id="ARBA00004659"/>
    </source>
</evidence>
<dbReference type="GO" id="GO:0006168">
    <property type="term" value="P:adenine salvage"/>
    <property type="evidence" value="ECO:0007669"/>
    <property type="project" value="InterPro"/>
</dbReference>
<gene>
    <name evidence="12" type="primary">apt</name>
</gene>
<dbReference type="FunFam" id="3.40.50.2020:FF:000004">
    <property type="entry name" value="Adenine phosphoribosyltransferase"/>
    <property type="match status" value="1"/>
</dbReference>
<keyword evidence="10 12" id="KW-0808">Transferase</keyword>
<name>G3BMH5_9BACT</name>
<evidence type="ECO:0000256" key="9">
    <source>
        <dbReference type="ARBA" id="ARBA00022676"/>
    </source>
</evidence>
<evidence type="ECO:0000256" key="8">
    <source>
        <dbReference type="ARBA" id="ARBA00022490"/>
    </source>
</evidence>
<keyword evidence="11 12" id="KW-0660">Purine salvage</keyword>
<protein>
    <recommendedName>
        <fullName evidence="7 12">Adenine phosphoribosyltransferase</fullName>
        <shortName evidence="12">APRT</shortName>
        <ecNumber evidence="7 12">2.4.2.7</ecNumber>
    </recommendedName>
</protein>
<evidence type="ECO:0000259" key="13">
    <source>
        <dbReference type="Pfam" id="PF00156"/>
    </source>
</evidence>
<dbReference type="GO" id="GO:0016208">
    <property type="term" value="F:AMP binding"/>
    <property type="evidence" value="ECO:0007669"/>
    <property type="project" value="TreeGrafter"/>
</dbReference>
<evidence type="ECO:0000256" key="2">
    <source>
        <dbReference type="ARBA" id="ARBA00003968"/>
    </source>
</evidence>
<dbReference type="InterPro" id="IPR000836">
    <property type="entry name" value="PRTase_dom"/>
</dbReference>
<comment type="catalytic activity">
    <reaction evidence="1 12">
        <text>AMP + diphosphate = 5-phospho-alpha-D-ribose 1-diphosphate + adenine</text>
        <dbReference type="Rhea" id="RHEA:16609"/>
        <dbReference type="ChEBI" id="CHEBI:16708"/>
        <dbReference type="ChEBI" id="CHEBI:33019"/>
        <dbReference type="ChEBI" id="CHEBI:58017"/>
        <dbReference type="ChEBI" id="CHEBI:456215"/>
        <dbReference type="EC" id="2.4.2.7"/>
    </reaction>
</comment>
<dbReference type="PANTHER" id="PTHR32315">
    <property type="entry name" value="ADENINE PHOSPHORIBOSYLTRANSFERASE"/>
    <property type="match status" value="1"/>
</dbReference>
<comment type="pathway">
    <text evidence="4 12">Purine metabolism; AMP biosynthesis via salvage pathway; AMP from adenine: step 1/1.</text>
</comment>
<sequence>MDLRSTIRNVPDFPVKGVQFKDITTLLKDKKAYRYSIDRITQHCKDLNIDYIAGIEARGFIIGAPVAYNLQVGFIPIRKKGKLPYEVERISYQLEYGENVLEIHRDAFQEGNRIMVIDDLLATGGTTLAVFKLIEKLKGEVVGADFIIELEMLKGREKLSGYEIFSVVKYSI</sequence>
<evidence type="ECO:0000256" key="12">
    <source>
        <dbReference type="HAMAP-Rule" id="MF_00004"/>
    </source>
</evidence>
<dbReference type="NCBIfam" id="NF002634">
    <property type="entry name" value="PRK02304.1-3"/>
    <property type="match status" value="1"/>
</dbReference>
<dbReference type="AlphaFoldDB" id="G3BMH5"/>
<dbReference type="Gene3D" id="3.40.50.2020">
    <property type="match status" value="1"/>
</dbReference>
<evidence type="ECO:0000313" key="14">
    <source>
        <dbReference type="EMBL" id="ADM94940.1"/>
    </source>
</evidence>
<dbReference type="EMBL" id="GU180079">
    <property type="protein sequence ID" value="ADM94940.1"/>
    <property type="molecule type" value="Genomic_DNA"/>
</dbReference>
<dbReference type="NCBIfam" id="NF002633">
    <property type="entry name" value="PRK02304.1-2"/>
    <property type="match status" value="1"/>
</dbReference>